<reference evidence="1" key="1">
    <citation type="journal article" date="2014" name="Front. Microbiol.">
        <title>High frequency of phylogenetically diverse reductive dehalogenase-homologous genes in deep subseafloor sedimentary metagenomes.</title>
        <authorList>
            <person name="Kawai M."/>
            <person name="Futagami T."/>
            <person name="Toyoda A."/>
            <person name="Takaki Y."/>
            <person name="Nishi S."/>
            <person name="Hori S."/>
            <person name="Arai W."/>
            <person name="Tsubouchi T."/>
            <person name="Morono Y."/>
            <person name="Uchiyama I."/>
            <person name="Ito T."/>
            <person name="Fujiyama A."/>
            <person name="Inagaki F."/>
            <person name="Takami H."/>
        </authorList>
    </citation>
    <scope>NUCLEOTIDE SEQUENCE</scope>
    <source>
        <strain evidence="1">Expedition CK06-06</strain>
    </source>
</reference>
<sequence length="270" mass="30127">ISPRDFCRFGLLYLSRGKWRDRQVLAAKYAKMAVSQPLPLSIPRSKARKAETCNPRSIGGGGNQCDHNGGYSWLWWLNTTARDGRRWFRDAPADQFMALGHCGQRGMAVMPKLQLIVSFNDTKQLHCDRKLGNRAFKALAESAGWRPGDARKSTTSGGLPVRVPVRWASFAAEKLDDPKALPGQIIIDPDHPQWLKRNGGRHLFICGPGDPEDFLYRGKRKADGTREGDQLQLIERLIAHGGNGIYMQIVRSHGGDGTRDHNPFVDCDPS</sequence>
<feature type="non-terminal residue" evidence="1">
    <location>
        <position position="270"/>
    </location>
</feature>
<protein>
    <submittedName>
        <fullName evidence="1">Uncharacterized protein</fullName>
    </submittedName>
</protein>
<dbReference type="AlphaFoldDB" id="X0UXX4"/>
<feature type="non-terminal residue" evidence="1">
    <location>
        <position position="1"/>
    </location>
</feature>
<accession>X0UXX4</accession>
<organism evidence="1">
    <name type="scientific">marine sediment metagenome</name>
    <dbReference type="NCBI Taxonomy" id="412755"/>
    <lineage>
        <taxon>unclassified sequences</taxon>
        <taxon>metagenomes</taxon>
        <taxon>ecological metagenomes</taxon>
    </lineage>
</organism>
<dbReference type="InterPro" id="IPR012338">
    <property type="entry name" value="Beta-lactam/transpept-like"/>
</dbReference>
<comment type="caution">
    <text evidence="1">The sequence shown here is derived from an EMBL/GenBank/DDBJ whole genome shotgun (WGS) entry which is preliminary data.</text>
</comment>
<gene>
    <name evidence="1" type="ORF">S01H1_36381</name>
</gene>
<name>X0UXX4_9ZZZZ</name>
<dbReference type="EMBL" id="BARS01022787">
    <property type="protein sequence ID" value="GAG04017.1"/>
    <property type="molecule type" value="Genomic_DNA"/>
</dbReference>
<dbReference type="Gene3D" id="3.40.710.10">
    <property type="entry name" value="DD-peptidase/beta-lactamase superfamily"/>
    <property type="match status" value="1"/>
</dbReference>
<dbReference type="SUPFAM" id="SSF56601">
    <property type="entry name" value="beta-lactamase/transpeptidase-like"/>
    <property type="match status" value="1"/>
</dbReference>
<evidence type="ECO:0000313" key="1">
    <source>
        <dbReference type="EMBL" id="GAG04017.1"/>
    </source>
</evidence>
<proteinExistence type="predicted"/>